<reference evidence="2" key="1">
    <citation type="submission" date="2023-10" db="EMBL/GenBank/DDBJ databases">
        <authorList>
            <person name="Chen Y."/>
            <person name="Shah S."/>
            <person name="Dougan E. K."/>
            <person name="Thang M."/>
            <person name="Chan C."/>
        </authorList>
    </citation>
    <scope>NUCLEOTIDE SEQUENCE [LARGE SCALE GENOMIC DNA]</scope>
</reference>
<protein>
    <submittedName>
        <fullName evidence="2">Uncharacterized protein</fullName>
    </submittedName>
</protein>
<feature type="region of interest" description="Disordered" evidence="1">
    <location>
        <begin position="48"/>
        <end position="95"/>
    </location>
</feature>
<evidence type="ECO:0000256" key="1">
    <source>
        <dbReference type="SAM" id="MobiDB-lite"/>
    </source>
</evidence>
<proteinExistence type="predicted"/>
<dbReference type="EMBL" id="CAUYUJ010019203">
    <property type="protein sequence ID" value="CAK0889379.1"/>
    <property type="molecule type" value="Genomic_DNA"/>
</dbReference>
<feature type="region of interest" description="Disordered" evidence="1">
    <location>
        <begin position="180"/>
        <end position="213"/>
    </location>
</feature>
<gene>
    <name evidence="2" type="ORF">PCOR1329_LOCUS69919</name>
</gene>
<evidence type="ECO:0000313" key="2">
    <source>
        <dbReference type="EMBL" id="CAK0889379.1"/>
    </source>
</evidence>
<dbReference type="Proteomes" id="UP001189429">
    <property type="component" value="Unassembled WGS sequence"/>
</dbReference>
<feature type="non-terminal residue" evidence="2">
    <location>
        <position position="1"/>
    </location>
</feature>
<organism evidence="2 3">
    <name type="scientific">Prorocentrum cordatum</name>
    <dbReference type="NCBI Taxonomy" id="2364126"/>
    <lineage>
        <taxon>Eukaryota</taxon>
        <taxon>Sar</taxon>
        <taxon>Alveolata</taxon>
        <taxon>Dinophyceae</taxon>
        <taxon>Prorocentrales</taxon>
        <taxon>Prorocentraceae</taxon>
        <taxon>Prorocentrum</taxon>
    </lineage>
</organism>
<accession>A0ABN9WVY0</accession>
<name>A0ABN9WVY0_9DINO</name>
<sequence length="213" mass="22138">VLPAASPCLLVSGLVPLKETRKRGRETPVELVVHEDADSAKLDMEEADAAKPDVGAISEADTAYASDGQDISGGQTSDEHEKGNSSEEGEGADSGVRKMLVLTPRPAPVTSLRTLATVPAAPQAAVSLLAGGLCSPSEERQSVLTGGLCDVGEDQENQSPLMQGLTRSIKSQAIPLAKKLRERQKRLSNDACDSDASDRPSAPTSAGSLHVLC</sequence>
<keyword evidence="3" id="KW-1185">Reference proteome</keyword>
<evidence type="ECO:0000313" key="3">
    <source>
        <dbReference type="Proteomes" id="UP001189429"/>
    </source>
</evidence>
<comment type="caution">
    <text evidence="2">The sequence shown here is derived from an EMBL/GenBank/DDBJ whole genome shotgun (WGS) entry which is preliminary data.</text>
</comment>